<gene>
    <name evidence="6" type="ORF">CANVERA_P1474</name>
</gene>
<organism evidence="6 7">
    <name type="scientific">Candida verbasci</name>
    <dbReference type="NCBI Taxonomy" id="1227364"/>
    <lineage>
        <taxon>Eukaryota</taxon>
        <taxon>Fungi</taxon>
        <taxon>Dikarya</taxon>
        <taxon>Ascomycota</taxon>
        <taxon>Saccharomycotina</taxon>
        <taxon>Pichiomycetes</taxon>
        <taxon>Debaryomycetaceae</taxon>
        <taxon>Candida/Lodderomyces clade</taxon>
        <taxon>Candida</taxon>
    </lineage>
</organism>
<feature type="compositionally biased region" description="Low complexity" evidence="5">
    <location>
        <begin position="24"/>
        <end position="38"/>
    </location>
</feature>
<evidence type="ECO:0000256" key="3">
    <source>
        <dbReference type="PROSITE-ProRule" id="PRU00023"/>
    </source>
</evidence>
<feature type="region of interest" description="Disordered" evidence="5">
    <location>
        <begin position="1"/>
        <end position="81"/>
    </location>
</feature>
<dbReference type="SUPFAM" id="SSF48403">
    <property type="entry name" value="Ankyrin repeat"/>
    <property type="match status" value="1"/>
</dbReference>
<keyword evidence="7" id="KW-1185">Reference proteome</keyword>
<feature type="compositionally biased region" description="Polar residues" evidence="5">
    <location>
        <begin position="230"/>
        <end position="247"/>
    </location>
</feature>
<dbReference type="Proteomes" id="UP001152885">
    <property type="component" value="Unassembled WGS sequence"/>
</dbReference>
<feature type="compositionally biased region" description="Low complexity" evidence="5">
    <location>
        <begin position="145"/>
        <end position="156"/>
    </location>
</feature>
<name>A0A9W4TUQ0_9ASCO</name>
<feature type="region of interest" description="Disordered" evidence="5">
    <location>
        <begin position="579"/>
        <end position="602"/>
    </location>
</feature>
<feature type="compositionally biased region" description="Polar residues" evidence="5">
    <location>
        <begin position="208"/>
        <end position="221"/>
    </location>
</feature>
<feature type="region of interest" description="Disordered" evidence="5">
    <location>
        <begin position="905"/>
        <end position="1030"/>
    </location>
</feature>
<feature type="compositionally biased region" description="Low complexity" evidence="5">
    <location>
        <begin position="187"/>
        <end position="205"/>
    </location>
</feature>
<feature type="repeat" description="ANK" evidence="3">
    <location>
        <begin position="640"/>
        <end position="672"/>
    </location>
</feature>
<feature type="compositionally biased region" description="Basic and acidic residues" evidence="5">
    <location>
        <begin position="1002"/>
        <end position="1013"/>
    </location>
</feature>
<accession>A0A9W4TUQ0</accession>
<dbReference type="SMART" id="SM00248">
    <property type="entry name" value="ANK"/>
    <property type="match status" value="6"/>
</dbReference>
<evidence type="ECO:0000256" key="5">
    <source>
        <dbReference type="SAM" id="MobiDB-lite"/>
    </source>
</evidence>
<evidence type="ECO:0000256" key="4">
    <source>
        <dbReference type="SAM" id="Coils"/>
    </source>
</evidence>
<dbReference type="PANTHER" id="PTHR24171">
    <property type="entry name" value="ANKYRIN REPEAT DOMAIN-CONTAINING PROTEIN 39-RELATED"/>
    <property type="match status" value="1"/>
</dbReference>
<feature type="region of interest" description="Disordered" evidence="5">
    <location>
        <begin position="94"/>
        <end position="349"/>
    </location>
</feature>
<feature type="compositionally biased region" description="Basic and acidic residues" evidence="5">
    <location>
        <begin position="982"/>
        <end position="994"/>
    </location>
</feature>
<evidence type="ECO:0000256" key="2">
    <source>
        <dbReference type="ARBA" id="ARBA00023043"/>
    </source>
</evidence>
<proteinExistence type="predicted"/>
<keyword evidence="1" id="KW-0677">Repeat</keyword>
<feature type="compositionally biased region" description="Polar residues" evidence="5">
    <location>
        <begin position="331"/>
        <end position="342"/>
    </location>
</feature>
<keyword evidence="2 3" id="KW-0040">ANK repeat</keyword>
<dbReference type="Pfam" id="PF12796">
    <property type="entry name" value="Ank_2"/>
    <property type="match status" value="2"/>
</dbReference>
<feature type="compositionally biased region" description="Polar residues" evidence="5">
    <location>
        <begin position="588"/>
        <end position="597"/>
    </location>
</feature>
<dbReference type="OrthoDB" id="194358at2759"/>
<evidence type="ECO:0000313" key="7">
    <source>
        <dbReference type="Proteomes" id="UP001152885"/>
    </source>
</evidence>
<feature type="region of interest" description="Disordered" evidence="5">
    <location>
        <begin position="384"/>
        <end position="506"/>
    </location>
</feature>
<feature type="compositionally biased region" description="Basic and acidic residues" evidence="5">
    <location>
        <begin position="435"/>
        <end position="496"/>
    </location>
</feature>
<feature type="compositionally biased region" description="Basic and acidic residues" evidence="5">
    <location>
        <begin position="318"/>
        <end position="330"/>
    </location>
</feature>
<sequence>MSYNNNINHYTPRYGNNPSRKSYDNNNDNSNKESNSYSVSKIRENNNKTNNSSLPTSSSSSTGSGPGSGPGSGSSSSYYNRRDYYPVSTYKSRYGSYSSSSYKPTSFSSKPMGKSYNNNSSYYSKRRPNDSFSKHQDNSSNKFISKTSNYSSNNNKGESTRAFTSSDYTSWRKKPSPSILSNKPIISATKPSVSSTKPTSSIPISRTGEISKSPVDTTLSSYKDERRSTKSTNDDQLLSNTTSNENGTVPDKSSLFSSSDYTKKTSYDIYSRKNSKEDHQRSPSNDLSRKSSIIKEENRSTSQDAIKYGKLDSNNYDVKSETKLDKDQSRSKSPIHNTQPNSIKKKTSFAEYWKQTKAKKYEDKVREDYKPKDEARFKDYHKIYYNEDKKSGENTPDLKVNKDEPISDENPIINKDVNPIIDKEDIAASPTLIKSENEQTEEKTHSETESNIDEYSKSREKLRENSRDIVSDKEEFKDKSQDEDSKNHSETKKTEELTSSNSKQDIIEFNINANAISDESQEPKIDHKSDINEDVELSEAETVVTDVPSLNDGRKLIIKDDNDERHRLKRKYRNIITSDEEDEDMESQTDFKQSKTNHPYKIKRDAGGRSLLQRACKKGNFEDVKSYIFSGASANENDFCGFTCLHEAALEGHIEIVKFLIENGADVNAKADAAGNSETPLIDAAENKHLETVKLLLEHGADPTIYNIDGFTALTKIYNEHANEEGYEEIIEVLEDAISTFNKNKDFTKSKTGTPELGGNIIVGDPHESYFAELIKKKGIYKYAAENSKEMTANYFVSGNSLEDNVDVLILAARNGHCELVDIILGLNSTSFNIDTENSCGTTALLASVGRGHIDVVESLLSKGADPFKYRRVDNLNTMDIAHHSPKYNNDEIDLLAKYMNKNVSHSPTSITTDSSKPDLKREASIQSTGEAEEKISGLNTDEKSGDEPVEDDQIKPNTLKRSSSSSPEENRKSDEEEDEADTQHQFKKVKSESRLSSFQYEKAKSPNWKHDSLSLSSSSATTPPQQQVLTKEQEELKIKNAEEARIWQEKVEAKKRVRKQMFLKHEKEKELKRKEEEEKRLQEEHRLQEIKSAQDAKMKSIDLDTQRIKLRKILTIDNYPSGLYSIKFNSKPNESSLEKFLPLYVFNFEGQRYITDLQVSLLTLRKISNLKNHLNFNSFIPISNNDKCKIWKLFDKFFNPLGNQPITNQFKLQNLKQFQQLLIHFIAIDDVISFLHQKHPEIIEMINVVKPIDVVIDSLSGFDIELEEIDDIMNINDDKFNFKVDLEHTNKFIPPNLNHRKEILETIGKSSRPLW</sequence>
<feature type="compositionally biased region" description="Low complexity" evidence="5">
    <location>
        <begin position="52"/>
        <end position="63"/>
    </location>
</feature>
<evidence type="ECO:0000313" key="6">
    <source>
        <dbReference type="EMBL" id="CAI5756957.1"/>
    </source>
</evidence>
<dbReference type="PROSITE" id="PS50297">
    <property type="entry name" value="ANK_REP_REGION"/>
    <property type="match status" value="3"/>
</dbReference>
<feature type="compositionally biased region" description="Basic and acidic residues" evidence="5">
    <location>
        <begin position="127"/>
        <end position="137"/>
    </location>
</feature>
<reference evidence="6" key="1">
    <citation type="submission" date="2022-12" db="EMBL/GenBank/DDBJ databases">
        <authorList>
            <person name="Brejova B."/>
        </authorList>
    </citation>
    <scope>NUCLEOTIDE SEQUENCE</scope>
</reference>
<dbReference type="InterPro" id="IPR036770">
    <property type="entry name" value="Ankyrin_rpt-contain_sf"/>
</dbReference>
<feature type="repeat" description="ANK" evidence="3">
    <location>
        <begin position="840"/>
        <end position="866"/>
    </location>
</feature>
<feature type="compositionally biased region" description="Polar residues" evidence="5">
    <location>
        <begin position="1021"/>
        <end position="1030"/>
    </location>
</feature>
<dbReference type="PROSITE" id="PS50088">
    <property type="entry name" value="ANK_REPEAT"/>
    <property type="match status" value="3"/>
</dbReference>
<feature type="compositionally biased region" description="Polar residues" evidence="5">
    <location>
        <begin position="905"/>
        <end position="915"/>
    </location>
</feature>
<dbReference type="PRINTS" id="PR01415">
    <property type="entry name" value="ANKYRIN"/>
</dbReference>
<evidence type="ECO:0000256" key="1">
    <source>
        <dbReference type="ARBA" id="ARBA00022737"/>
    </source>
</evidence>
<feature type="compositionally biased region" description="Basic and acidic residues" evidence="5">
    <location>
        <begin position="932"/>
        <end position="947"/>
    </location>
</feature>
<feature type="coiled-coil region" evidence="4">
    <location>
        <begin position="1065"/>
        <end position="1094"/>
    </location>
</feature>
<dbReference type="EMBL" id="CANTUO010000001">
    <property type="protein sequence ID" value="CAI5756957.1"/>
    <property type="molecule type" value="Genomic_DNA"/>
</dbReference>
<feature type="compositionally biased region" description="Low complexity" evidence="5">
    <location>
        <begin position="94"/>
        <end position="123"/>
    </location>
</feature>
<feature type="compositionally biased region" description="Polar residues" evidence="5">
    <location>
        <begin position="1"/>
        <end position="18"/>
    </location>
</feature>
<dbReference type="InterPro" id="IPR002110">
    <property type="entry name" value="Ankyrin_rpt"/>
</dbReference>
<keyword evidence="4" id="KW-0175">Coiled coil</keyword>
<feature type="repeat" description="ANK" evidence="3">
    <location>
        <begin position="676"/>
        <end position="708"/>
    </location>
</feature>
<comment type="caution">
    <text evidence="6">The sequence shown here is derived from an EMBL/GenBank/DDBJ whole genome shotgun (WGS) entry which is preliminary data.</text>
</comment>
<dbReference type="Gene3D" id="1.25.40.20">
    <property type="entry name" value="Ankyrin repeat-containing domain"/>
    <property type="match status" value="2"/>
</dbReference>
<protein>
    <submittedName>
        <fullName evidence="6">Uncharacterized protein</fullName>
    </submittedName>
</protein>
<feature type="compositionally biased region" description="Basic and acidic residues" evidence="5">
    <location>
        <begin position="261"/>
        <end position="299"/>
    </location>
</feature>